<sequence>MQNPSFSNSGLTGPGEAWQIAVEPWWPIRPESQQVSTLAWIWADGEMQEVRTIVVLTEEQIRNWSEIDLPLMLPGGTC</sequence>
<dbReference type="RefSeq" id="WP_202835260.1">
    <property type="nucleotide sequence ID" value="NZ_JAETWB010000045.1"/>
</dbReference>
<proteinExistence type="predicted"/>
<evidence type="ECO:0000313" key="1">
    <source>
        <dbReference type="EMBL" id="MBL6082050.1"/>
    </source>
</evidence>
<evidence type="ECO:0000313" key="2">
    <source>
        <dbReference type="Proteomes" id="UP000660885"/>
    </source>
</evidence>
<dbReference type="Proteomes" id="UP000660885">
    <property type="component" value="Unassembled WGS sequence"/>
</dbReference>
<protein>
    <submittedName>
        <fullName evidence="1">Uncharacterized protein</fullName>
    </submittedName>
</protein>
<name>A0ABS1UC06_9PROT</name>
<dbReference type="EMBL" id="JAETWB010000045">
    <property type="protein sequence ID" value="MBL6082050.1"/>
    <property type="molecule type" value="Genomic_DNA"/>
</dbReference>
<gene>
    <name evidence="1" type="ORF">JMJ56_29155</name>
</gene>
<accession>A0ABS1UC06</accession>
<organism evidence="1 2">
    <name type="scientific">Belnapia arida</name>
    <dbReference type="NCBI Taxonomy" id="2804533"/>
    <lineage>
        <taxon>Bacteria</taxon>
        <taxon>Pseudomonadati</taxon>
        <taxon>Pseudomonadota</taxon>
        <taxon>Alphaproteobacteria</taxon>
        <taxon>Acetobacterales</taxon>
        <taxon>Roseomonadaceae</taxon>
        <taxon>Belnapia</taxon>
    </lineage>
</organism>
<reference evidence="1 2" key="1">
    <citation type="submission" date="2021-01" db="EMBL/GenBank/DDBJ databases">
        <title>Belnapia mucosa sp. nov. and Belnapia arida sp. nov., isolated from the Tabernas Desert (Almeria, Spain).</title>
        <authorList>
            <person name="Molina-Menor E."/>
            <person name="Vidal-Verdu A."/>
            <person name="Calonge A."/>
            <person name="Satari L."/>
            <person name="Pereto J."/>
            <person name="Porcar M."/>
        </authorList>
    </citation>
    <scope>NUCLEOTIDE SEQUENCE [LARGE SCALE GENOMIC DNA]</scope>
    <source>
        <strain evidence="1 2">T18</strain>
    </source>
</reference>
<comment type="caution">
    <text evidence="1">The sequence shown here is derived from an EMBL/GenBank/DDBJ whole genome shotgun (WGS) entry which is preliminary data.</text>
</comment>
<keyword evidence="2" id="KW-1185">Reference proteome</keyword>